<protein>
    <submittedName>
        <fullName evidence="2">Wall-associated receptor kinase</fullName>
    </submittedName>
</protein>
<evidence type="ECO:0000256" key="1">
    <source>
        <dbReference type="SAM" id="SignalP"/>
    </source>
</evidence>
<keyword evidence="2" id="KW-0808">Transferase</keyword>
<accession>A0AAW2NNE5</accession>
<dbReference type="EMBL" id="JACGWJ010000019">
    <property type="protein sequence ID" value="KAL0344440.1"/>
    <property type="molecule type" value="Genomic_DNA"/>
</dbReference>
<dbReference type="AlphaFoldDB" id="A0AAW2NNE5"/>
<name>A0AAW2NNE5_SESRA</name>
<feature type="chain" id="PRO_5043363145" evidence="1">
    <location>
        <begin position="18"/>
        <end position="270"/>
    </location>
</feature>
<proteinExistence type="predicted"/>
<feature type="signal peptide" evidence="1">
    <location>
        <begin position="1"/>
        <end position="17"/>
    </location>
</feature>
<dbReference type="Gene3D" id="2.10.25.10">
    <property type="entry name" value="Laminin"/>
    <property type="match status" value="1"/>
</dbReference>
<comment type="caution">
    <text evidence="2">The sequence shown here is derived from an EMBL/GenBank/DDBJ whole genome shotgun (WGS) entry which is preliminary data.</text>
</comment>
<organism evidence="2">
    <name type="scientific">Sesamum radiatum</name>
    <name type="common">Black benniseed</name>
    <dbReference type="NCBI Taxonomy" id="300843"/>
    <lineage>
        <taxon>Eukaryota</taxon>
        <taxon>Viridiplantae</taxon>
        <taxon>Streptophyta</taxon>
        <taxon>Embryophyta</taxon>
        <taxon>Tracheophyta</taxon>
        <taxon>Spermatophyta</taxon>
        <taxon>Magnoliopsida</taxon>
        <taxon>eudicotyledons</taxon>
        <taxon>Gunneridae</taxon>
        <taxon>Pentapetalae</taxon>
        <taxon>asterids</taxon>
        <taxon>lamiids</taxon>
        <taxon>Lamiales</taxon>
        <taxon>Pedaliaceae</taxon>
        <taxon>Sesamum</taxon>
    </lineage>
</organism>
<keyword evidence="2" id="KW-0418">Kinase</keyword>
<reference evidence="2" key="2">
    <citation type="journal article" date="2024" name="Plant">
        <title>Genomic evolution and insights into agronomic trait innovations of Sesamum species.</title>
        <authorList>
            <person name="Miao H."/>
            <person name="Wang L."/>
            <person name="Qu L."/>
            <person name="Liu H."/>
            <person name="Sun Y."/>
            <person name="Le M."/>
            <person name="Wang Q."/>
            <person name="Wei S."/>
            <person name="Zheng Y."/>
            <person name="Lin W."/>
            <person name="Duan Y."/>
            <person name="Cao H."/>
            <person name="Xiong S."/>
            <person name="Wang X."/>
            <person name="Wei L."/>
            <person name="Li C."/>
            <person name="Ma Q."/>
            <person name="Ju M."/>
            <person name="Zhao R."/>
            <person name="Li G."/>
            <person name="Mu C."/>
            <person name="Tian Q."/>
            <person name="Mei H."/>
            <person name="Zhang T."/>
            <person name="Gao T."/>
            <person name="Zhang H."/>
        </authorList>
    </citation>
    <scope>NUCLEOTIDE SEQUENCE</scope>
    <source>
        <strain evidence="2">G02</strain>
    </source>
</reference>
<reference evidence="2" key="1">
    <citation type="submission" date="2020-06" db="EMBL/GenBank/DDBJ databases">
        <authorList>
            <person name="Li T."/>
            <person name="Hu X."/>
            <person name="Zhang T."/>
            <person name="Song X."/>
            <person name="Zhang H."/>
            <person name="Dai N."/>
            <person name="Sheng W."/>
            <person name="Hou X."/>
            <person name="Wei L."/>
        </authorList>
    </citation>
    <scope>NUCLEOTIDE SEQUENCE</scope>
    <source>
        <strain evidence="2">G02</strain>
        <tissue evidence="2">Leaf</tissue>
    </source>
</reference>
<evidence type="ECO:0000313" key="2">
    <source>
        <dbReference type="EMBL" id="KAL0344440.1"/>
    </source>
</evidence>
<dbReference type="PANTHER" id="PTHR33491">
    <property type="entry name" value="OSJNBA0016N04.9 PROTEIN"/>
    <property type="match status" value="1"/>
</dbReference>
<sequence>MLTNILLYSFFFHLVWLQLRGAASDPATITNVNITKPGCQSSKAFSMGNLEVIDISDSQMRIKNWVAASCYNQQGNLTFRRMYEIQLSTSFSLSDMNKLMWNWLLPDPIPRPRRLFISVASLKNWPFDPCGYSFLGDLESLKFHSSDLTDPTFLNRTTDNVPIILDWAIGNQTCVELLKSNSSACHKNSKCIDSDTGLGGYRCVCDDGNEGNPYLEPGCTDINECDNGPCDPQGYVLILQVVIPVRVHMDSLAMARKVVAATLCLHSFQS</sequence>
<keyword evidence="1" id="KW-0732">Signal</keyword>
<gene>
    <name evidence="2" type="ORF">Sradi_4275300</name>
</gene>
<keyword evidence="2" id="KW-0675">Receptor</keyword>
<dbReference type="GO" id="GO:0016301">
    <property type="term" value="F:kinase activity"/>
    <property type="evidence" value="ECO:0007669"/>
    <property type="project" value="UniProtKB-KW"/>
</dbReference>